<evidence type="ECO:0000256" key="1">
    <source>
        <dbReference type="ARBA" id="ARBA00004141"/>
    </source>
</evidence>
<feature type="transmembrane region" description="Helical" evidence="9">
    <location>
        <begin position="7"/>
        <end position="35"/>
    </location>
</feature>
<gene>
    <name evidence="12" type="ORF">JIN85_02320</name>
</gene>
<dbReference type="InterPro" id="IPR002550">
    <property type="entry name" value="CNNM"/>
</dbReference>
<evidence type="ECO:0000256" key="8">
    <source>
        <dbReference type="PROSITE-ProRule" id="PRU01193"/>
    </source>
</evidence>
<evidence type="ECO:0000256" key="2">
    <source>
        <dbReference type="ARBA" id="ARBA00022692"/>
    </source>
</evidence>
<dbReference type="PANTHER" id="PTHR22777">
    <property type="entry name" value="HEMOLYSIN-RELATED"/>
    <property type="match status" value="1"/>
</dbReference>
<keyword evidence="6 8" id="KW-0472">Membrane</keyword>
<proteinExistence type="predicted"/>
<dbReference type="InterPro" id="IPR044751">
    <property type="entry name" value="Ion_transp-like_CBS"/>
</dbReference>
<comment type="caution">
    <text evidence="12">The sequence shown here is derived from an EMBL/GenBank/DDBJ whole genome shotgun (WGS) entry which is preliminary data.</text>
</comment>
<evidence type="ECO:0000256" key="7">
    <source>
        <dbReference type="PROSITE-ProRule" id="PRU00703"/>
    </source>
</evidence>
<dbReference type="EMBL" id="JAENIJ010000003">
    <property type="protein sequence ID" value="MBK1881230.1"/>
    <property type="molecule type" value="Genomic_DNA"/>
</dbReference>
<dbReference type="SUPFAM" id="SSF54631">
    <property type="entry name" value="CBS-domain pair"/>
    <property type="match status" value="1"/>
</dbReference>
<protein>
    <submittedName>
        <fullName evidence="12">DUF21 domain-containing protein</fullName>
    </submittedName>
</protein>
<dbReference type="Proteomes" id="UP000603141">
    <property type="component" value="Unassembled WGS sequence"/>
</dbReference>
<dbReference type="Pfam" id="PF00571">
    <property type="entry name" value="CBS"/>
    <property type="match status" value="2"/>
</dbReference>
<accession>A0A934S0Y4</accession>
<evidence type="ECO:0000259" key="11">
    <source>
        <dbReference type="PROSITE" id="PS51846"/>
    </source>
</evidence>
<evidence type="ECO:0000256" key="3">
    <source>
        <dbReference type="ARBA" id="ARBA00022737"/>
    </source>
</evidence>
<dbReference type="PROSITE" id="PS51371">
    <property type="entry name" value="CBS"/>
    <property type="match status" value="1"/>
</dbReference>
<keyword evidence="4 8" id="KW-1133">Transmembrane helix</keyword>
<feature type="transmembrane region" description="Helical" evidence="9">
    <location>
        <begin position="97"/>
        <end position="114"/>
    </location>
</feature>
<keyword evidence="13" id="KW-1185">Reference proteome</keyword>
<keyword evidence="2 8" id="KW-0812">Transmembrane</keyword>
<evidence type="ECO:0000256" key="5">
    <source>
        <dbReference type="ARBA" id="ARBA00023122"/>
    </source>
</evidence>
<evidence type="ECO:0000259" key="10">
    <source>
        <dbReference type="PROSITE" id="PS51371"/>
    </source>
</evidence>
<dbReference type="GO" id="GO:0005886">
    <property type="term" value="C:plasma membrane"/>
    <property type="evidence" value="ECO:0007669"/>
    <property type="project" value="TreeGrafter"/>
</dbReference>
<feature type="domain" description="CBS" evidence="10">
    <location>
        <begin position="272"/>
        <end position="330"/>
    </location>
</feature>
<evidence type="ECO:0000256" key="4">
    <source>
        <dbReference type="ARBA" id="ARBA00022989"/>
    </source>
</evidence>
<name>A0A934S0Y4_9BACT</name>
<feature type="domain" description="CNNM transmembrane" evidence="11">
    <location>
        <begin position="4"/>
        <end position="187"/>
    </location>
</feature>
<dbReference type="PROSITE" id="PS51846">
    <property type="entry name" value="CNNM"/>
    <property type="match status" value="1"/>
</dbReference>
<keyword evidence="3" id="KW-0677">Repeat</keyword>
<dbReference type="Gene3D" id="3.10.580.10">
    <property type="entry name" value="CBS-domain"/>
    <property type="match status" value="1"/>
</dbReference>
<evidence type="ECO:0000313" key="13">
    <source>
        <dbReference type="Proteomes" id="UP000603141"/>
    </source>
</evidence>
<keyword evidence="5 7" id="KW-0129">CBS domain</keyword>
<dbReference type="Pfam" id="PF01595">
    <property type="entry name" value="CNNM"/>
    <property type="match status" value="1"/>
</dbReference>
<dbReference type="InterPro" id="IPR046342">
    <property type="entry name" value="CBS_dom_sf"/>
</dbReference>
<comment type="subcellular location">
    <subcellularLocation>
        <location evidence="1">Membrane</location>
        <topology evidence="1">Multi-pass membrane protein</topology>
    </subcellularLocation>
</comment>
<dbReference type="AlphaFoldDB" id="A0A934S0Y4"/>
<dbReference type="CDD" id="cd04590">
    <property type="entry name" value="CBS_pair_CorC_HlyC_assoc"/>
    <property type="match status" value="1"/>
</dbReference>
<evidence type="ECO:0000313" key="12">
    <source>
        <dbReference type="EMBL" id="MBK1881230.1"/>
    </source>
</evidence>
<feature type="transmembrane region" description="Helical" evidence="9">
    <location>
        <begin position="126"/>
        <end position="146"/>
    </location>
</feature>
<evidence type="ECO:0000256" key="6">
    <source>
        <dbReference type="ARBA" id="ARBA00023136"/>
    </source>
</evidence>
<evidence type="ECO:0000256" key="9">
    <source>
        <dbReference type="SAM" id="Phobius"/>
    </source>
</evidence>
<reference evidence="12" key="1">
    <citation type="submission" date="2021-01" db="EMBL/GenBank/DDBJ databases">
        <title>Modified the classification status of verrucomicrobia.</title>
        <authorList>
            <person name="Feng X."/>
        </authorList>
    </citation>
    <scope>NUCLEOTIDE SEQUENCE</scope>
    <source>
        <strain evidence="12">KCTC 22041</strain>
    </source>
</reference>
<organism evidence="12 13">
    <name type="scientific">Luteolibacter pohnpeiensis</name>
    <dbReference type="NCBI Taxonomy" id="454153"/>
    <lineage>
        <taxon>Bacteria</taxon>
        <taxon>Pseudomonadati</taxon>
        <taxon>Verrucomicrobiota</taxon>
        <taxon>Verrucomicrobiia</taxon>
        <taxon>Verrucomicrobiales</taxon>
        <taxon>Verrucomicrobiaceae</taxon>
        <taxon>Luteolibacter</taxon>
    </lineage>
</organism>
<dbReference type="PANTHER" id="PTHR22777:SF4">
    <property type="entry name" value="UPF0053 PROTEIN SLL1254"/>
    <property type="match status" value="1"/>
</dbReference>
<dbReference type="InterPro" id="IPR000644">
    <property type="entry name" value="CBS_dom"/>
</dbReference>
<sequence>MRRPIQLMALLIIYILLALTVSFLCSILEAVLLSITPASIAGAKEKGAKWGERMEGLKSDIDRPLSAILTLNTFAHTMGAAGAGAQYASLFGNVGESIFAGGLTLAILVITEIIPKTLGARFAVPLAAPVSVMLVFLTTTLKPLVWCSKQITKLITPKGGESHTMQREEILAMARMAAESGSLGPRESQFMQNLIQLHGMKVKDIMTPRPVIFALPQSTSLVEFVEKIEGKPFTRIPVYKTNRDEVTGFVIREEALIAHLKDADDTGTLEQVVRPIAVTPEYTPVDVLFQRFISERHQIMLVTDEFGTTIGLVSFEDVIETIFGFEIVDEKDKVADLQTHARTLWHERAKKMGIVLEEEVPKAD</sequence>